<dbReference type="Gene3D" id="3.40.525.10">
    <property type="entry name" value="CRAL-TRIO lipid binding domain"/>
    <property type="match status" value="1"/>
</dbReference>
<dbReference type="SMART" id="SM00516">
    <property type="entry name" value="SEC14"/>
    <property type="match status" value="1"/>
</dbReference>
<dbReference type="InterPro" id="IPR036273">
    <property type="entry name" value="CRAL/TRIO_N_dom_sf"/>
</dbReference>
<reference evidence="3" key="1">
    <citation type="submission" date="2025-08" db="UniProtKB">
        <authorList>
            <consortium name="RefSeq"/>
        </authorList>
    </citation>
    <scope>IDENTIFICATION</scope>
    <source>
        <tissue evidence="3">Whole Larva</tissue>
    </source>
</reference>
<dbReference type="SUPFAM" id="SSF46938">
    <property type="entry name" value="CRAL/TRIO N-terminal domain"/>
    <property type="match status" value="1"/>
</dbReference>
<gene>
    <name evidence="3" type="primary">LOC108558699</name>
</gene>
<dbReference type="PANTHER" id="PTHR10174">
    <property type="entry name" value="ALPHA-TOCOPHEROL TRANSFER PROTEIN-RELATED"/>
    <property type="match status" value="1"/>
</dbReference>
<dbReference type="SUPFAM" id="SSF52087">
    <property type="entry name" value="CRAL/TRIO domain"/>
    <property type="match status" value="1"/>
</dbReference>
<accession>A0ABM1M9D6</accession>
<organism evidence="2 3">
    <name type="scientific">Nicrophorus vespilloides</name>
    <name type="common">Boreal carrion beetle</name>
    <dbReference type="NCBI Taxonomy" id="110193"/>
    <lineage>
        <taxon>Eukaryota</taxon>
        <taxon>Metazoa</taxon>
        <taxon>Ecdysozoa</taxon>
        <taxon>Arthropoda</taxon>
        <taxon>Hexapoda</taxon>
        <taxon>Insecta</taxon>
        <taxon>Pterygota</taxon>
        <taxon>Neoptera</taxon>
        <taxon>Endopterygota</taxon>
        <taxon>Coleoptera</taxon>
        <taxon>Polyphaga</taxon>
        <taxon>Staphyliniformia</taxon>
        <taxon>Silphidae</taxon>
        <taxon>Nicrophorinae</taxon>
        <taxon>Nicrophorus</taxon>
    </lineage>
</organism>
<dbReference type="Pfam" id="PF00650">
    <property type="entry name" value="CRAL_TRIO"/>
    <property type="match status" value="1"/>
</dbReference>
<dbReference type="PROSITE" id="PS50191">
    <property type="entry name" value="CRAL_TRIO"/>
    <property type="match status" value="1"/>
</dbReference>
<evidence type="ECO:0000259" key="1">
    <source>
        <dbReference type="PROSITE" id="PS50191"/>
    </source>
</evidence>
<dbReference type="InterPro" id="IPR001251">
    <property type="entry name" value="CRAL-TRIO_dom"/>
</dbReference>
<evidence type="ECO:0000313" key="3">
    <source>
        <dbReference type="RefSeq" id="XP_017771186.1"/>
    </source>
</evidence>
<proteinExistence type="predicted"/>
<evidence type="ECO:0000313" key="2">
    <source>
        <dbReference type="Proteomes" id="UP000695000"/>
    </source>
</evidence>
<dbReference type="PANTHER" id="PTHR10174:SF222">
    <property type="entry name" value="GH10083P-RELATED"/>
    <property type="match status" value="1"/>
</dbReference>
<keyword evidence="2" id="KW-1185">Reference proteome</keyword>
<dbReference type="GeneID" id="108558699"/>
<dbReference type="Proteomes" id="UP000695000">
    <property type="component" value="Unplaced"/>
</dbReference>
<feature type="domain" description="CRAL-TRIO" evidence="1">
    <location>
        <begin position="97"/>
        <end position="256"/>
    </location>
</feature>
<dbReference type="CDD" id="cd00170">
    <property type="entry name" value="SEC14"/>
    <property type="match status" value="1"/>
</dbReference>
<dbReference type="RefSeq" id="XP_017771186.1">
    <property type="nucleotide sequence ID" value="XM_017915697.1"/>
</dbReference>
<dbReference type="InterPro" id="IPR036865">
    <property type="entry name" value="CRAL-TRIO_dom_sf"/>
</dbReference>
<name>A0ABM1M9D6_NICVS</name>
<dbReference type="PRINTS" id="PR00180">
    <property type="entry name" value="CRETINALDHBP"/>
</dbReference>
<sequence>MELDLKCKTPLLFYTDEEFKNILKIRGKTLEQLPEDVDIIKKWLKTQSHLPMLPTDRQIVCFLVMNKFSIERTKEKIDCIYTMKGLMPEFFTKPPSHPDIQKAIGVYSYGILPKLNKNLNRIYVGRLENAEDLNVTNTYSYLCMLFEIRTYCDFSNSDEYIYDFSYFPMSALTKFNPMDIKRLLSVIEKIYSNRMAAIHYINLPAYAHTLISLIKSLLKPKIRERFHVHNGYESLREFFDDDQIPQEWGGSGQTFAELRENMRKLCLEYDGCIKETYSAKVDESLRPNKLINDDVLGYHGNFKKLQVD</sequence>
<protein>
    <submittedName>
        <fullName evidence="3">Alpha-tocopherol transfer protein-like</fullName>
    </submittedName>
</protein>